<dbReference type="Gene3D" id="6.10.140.2010">
    <property type="match status" value="1"/>
</dbReference>
<keyword evidence="1" id="KW-0175">Coiled coil</keyword>
<evidence type="ECO:0000259" key="3">
    <source>
        <dbReference type="Pfam" id="PF18641"/>
    </source>
</evidence>
<dbReference type="InterPro" id="IPR041463">
    <property type="entry name" value="LidA_long_CC"/>
</dbReference>
<sequence>MANSTKVDSTDALSGKRSDINKELDQKHTAIPTPPTKSQQESNESIALTTKENKVISLTASQLEKWFANLETSRTQKVKNDNPVSHVNDPELATIYLSRYGLKTSKDVITFLKSPAGHDVITMIGKQLAEIESIREAIQLEQRDHQIRRGRALAALLLGLLYEREAKAKEKNAEIQKGIDKKLHKPSATAMNAAEDMAAAEAQHAAYTESINALQNTLSDKLKESEKLEEELELAMQKLDEEDAIITSRYGIFDHHLDALDQYELLLKAFEMSPEQRTQTLTTLQQQITWLQEQVALSKDEHLTQRLVTLQTTYSILEKQTETPESTVGHLENKLKGFKKTLKTQAAQIGRLIEAGKDDEARELLHEHNGLHVQYEGLKDMISVLKGEKKLWNLNGQPMSPFTDFGESAFILSKDESIVFHNGKHYLLPKDQSPENFPFMSQEEQDKAQVRFERAKPSISSLKTLVHHNKGLEVGLQTQKRENITARSEAMQQEILLLSNQLTKLQAARADLEVLMNQLRKEAPEMAKSLTPVPTPQPSSKTSTNVVTQSYRHILLLMKSNPTQQSVSRLESIFRRPDGTVDPSTQALLANIRYGRPMPQQTINNLLKNMERLGISAYKPGVTSIPRPQETAHDDYVSSAPNPFSTTLSPFQKR</sequence>
<dbReference type="HOGENOM" id="CLU_434002_0_0_6"/>
<reference evidence="5" key="1">
    <citation type="submission" date="2014-09" db="EMBL/GenBank/DDBJ databases">
        <authorList>
            <person name="Gomez-Valero L."/>
        </authorList>
    </citation>
    <scope>NUCLEOTIDE SEQUENCE [LARGE SCALE GENOMIC DNA]</scope>
    <source>
        <strain evidence="5">ATCC35250</strain>
    </source>
</reference>
<dbReference type="PATRIC" id="fig|449.7.peg.306"/>
<feature type="region of interest" description="Disordered" evidence="2">
    <location>
        <begin position="1"/>
        <end position="48"/>
    </location>
</feature>
<dbReference type="Pfam" id="PF18641">
    <property type="entry name" value="LidA_Long_CC"/>
    <property type="match status" value="1"/>
</dbReference>
<dbReference type="RefSeq" id="WP_045106416.1">
    <property type="nucleotide sequence ID" value="NZ_LN681225.1"/>
</dbReference>
<feature type="region of interest" description="Disordered" evidence="2">
    <location>
        <begin position="624"/>
        <end position="654"/>
    </location>
</feature>
<proteinExistence type="predicted"/>
<feature type="coiled-coil region" evidence="1">
    <location>
        <begin position="488"/>
        <end position="522"/>
    </location>
</feature>
<accession>A0A0A8UQQ7</accession>
<evidence type="ECO:0000313" key="4">
    <source>
        <dbReference type="EMBL" id="CEK11175.1"/>
    </source>
</evidence>
<dbReference type="Proteomes" id="UP000032803">
    <property type="component" value="Chromosome I"/>
</dbReference>
<dbReference type="AlphaFoldDB" id="A0A0A8UQQ7"/>
<evidence type="ECO:0000256" key="1">
    <source>
        <dbReference type="SAM" id="Coils"/>
    </source>
</evidence>
<keyword evidence="5" id="KW-1185">Reference proteome</keyword>
<feature type="coiled-coil region" evidence="1">
    <location>
        <begin position="197"/>
        <end position="245"/>
    </location>
</feature>
<dbReference type="EMBL" id="LN681225">
    <property type="protein sequence ID" value="CEK11175.1"/>
    <property type="molecule type" value="Genomic_DNA"/>
</dbReference>
<evidence type="ECO:0000256" key="2">
    <source>
        <dbReference type="SAM" id="MobiDB-lite"/>
    </source>
</evidence>
<feature type="compositionally biased region" description="Polar residues" evidence="2">
    <location>
        <begin position="639"/>
        <end position="654"/>
    </location>
</feature>
<organism evidence="4 5">
    <name type="scientific">Legionella hackeliae</name>
    <dbReference type="NCBI Taxonomy" id="449"/>
    <lineage>
        <taxon>Bacteria</taxon>
        <taxon>Pseudomonadati</taxon>
        <taxon>Pseudomonadota</taxon>
        <taxon>Gammaproteobacteria</taxon>
        <taxon>Legionellales</taxon>
        <taxon>Legionellaceae</taxon>
        <taxon>Legionella</taxon>
    </lineage>
</organism>
<dbReference type="KEGG" id="lha:LHA_2151"/>
<protein>
    <recommendedName>
        <fullName evidence="3">LidA long coiled-coil domain-containing protein</fullName>
    </recommendedName>
</protein>
<gene>
    <name evidence="4" type="ORF">LHA_2151</name>
</gene>
<feature type="domain" description="LidA long coiled-coil" evidence="3">
    <location>
        <begin position="328"/>
        <end position="504"/>
    </location>
</feature>
<dbReference type="STRING" id="449.LHA_2151"/>
<evidence type="ECO:0000313" key="5">
    <source>
        <dbReference type="Proteomes" id="UP000032803"/>
    </source>
</evidence>
<feature type="compositionally biased region" description="Basic and acidic residues" evidence="2">
    <location>
        <begin position="14"/>
        <end position="28"/>
    </location>
</feature>
<dbReference type="OrthoDB" id="5653092at2"/>
<name>A0A0A8UQQ7_LEGHA</name>
<feature type="compositionally biased region" description="Polar residues" evidence="2">
    <location>
        <begin position="36"/>
        <end position="48"/>
    </location>
</feature>